<name>A0ABV0JW57_9CYAN</name>
<sequence length="240" mass="27145">MQKPLPQPLRVVQLENKSGCLYMELNGEPKSPRHIDLYLTVSFKEDWESFLGGQVKFGLKSAKLKLKLTNGVMPYESRKLTGSRQLLIHTDRQNREVNKSQNSQDFDAALSEIKAKAKANGTGEQKADMMNKFGVTAYQVTTQGEPENPSWTFTKERSQPVLIGVSYREKLGTLYVTKKPCIVTGFFEVSKKDVLLRDIQGVGLEDINSNKRVVLNIMITQWLIDAKLTPYLSQAVLLYD</sequence>
<reference evidence="1 2" key="1">
    <citation type="submission" date="2022-04" db="EMBL/GenBank/DDBJ databases">
        <title>Positive selection, recombination, and allopatry shape intraspecific diversity of widespread and dominant cyanobacteria.</title>
        <authorList>
            <person name="Wei J."/>
            <person name="Shu W."/>
            <person name="Hu C."/>
        </authorList>
    </citation>
    <scope>NUCLEOTIDE SEQUENCE [LARGE SCALE GENOMIC DNA]</scope>
    <source>
        <strain evidence="1 2">GB2-A5</strain>
    </source>
</reference>
<dbReference type="RefSeq" id="WP_190427627.1">
    <property type="nucleotide sequence ID" value="NZ_JAMPKK010000078.1"/>
</dbReference>
<evidence type="ECO:0000313" key="1">
    <source>
        <dbReference type="EMBL" id="MEP0867608.1"/>
    </source>
</evidence>
<organism evidence="1 2">
    <name type="scientific">Funiculus sociatus GB2-A5</name>
    <dbReference type="NCBI Taxonomy" id="2933946"/>
    <lineage>
        <taxon>Bacteria</taxon>
        <taxon>Bacillati</taxon>
        <taxon>Cyanobacteriota</taxon>
        <taxon>Cyanophyceae</taxon>
        <taxon>Coleofasciculales</taxon>
        <taxon>Coleofasciculaceae</taxon>
        <taxon>Funiculus</taxon>
    </lineage>
</organism>
<gene>
    <name evidence="1" type="ORF">NDI37_24475</name>
</gene>
<dbReference type="EMBL" id="JAMPKK010000078">
    <property type="protein sequence ID" value="MEP0867608.1"/>
    <property type="molecule type" value="Genomic_DNA"/>
</dbReference>
<keyword evidence="2" id="KW-1185">Reference proteome</keyword>
<accession>A0ABV0JW57</accession>
<comment type="caution">
    <text evidence="1">The sequence shown here is derived from an EMBL/GenBank/DDBJ whole genome shotgun (WGS) entry which is preliminary data.</text>
</comment>
<protein>
    <submittedName>
        <fullName evidence="1">Uncharacterized protein</fullName>
    </submittedName>
</protein>
<evidence type="ECO:0000313" key="2">
    <source>
        <dbReference type="Proteomes" id="UP001442494"/>
    </source>
</evidence>
<proteinExistence type="predicted"/>
<dbReference type="Proteomes" id="UP001442494">
    <property type="component" value="Unassembled WGS sequence"/>
</dbReference>